<feature type="region of interest" description="Disordered" evidence="1">
    <location>
        <begin position="117"/>
        <end position="140"/>
    </location>
</feature>
<accession>A0A9P3L967</accession>
<organism evidence="2 3">
    <name type="scientific">Phanerochaete sordida</name>
    <dbReference type="NCBI Taxonomy" id="48140"/>
    <lineage>
        <taxon>Eukaryota</taxon>
        <taxon>Fungi</taxon>
        <taxon>Dikarya</taxon>
        <taxon>Basidiomycota</taxon>
        <taxon>Agaricomycotina</taxon>
        <taxon>Agaricomycetes</taxon>
        <taxon>Polyporales</taxon>
        <taxon>Phanerochaetaceae</taxon>
        <taxon>Phanerochaete</taxon>
    </lineage>
</organism>
<comment type="caution">
    <text evidence="2">The sequence shown here is derived from an EMBL/GenBank/DDBJ whole genome shotgun (WGS) entry which is preliminary data.</text>
</comment>
<protein>
    <submittedName>
        <fullName evidence="2">Uncharacterized protein</fullName>
    </submittedName>
</protein>
<name>A0A9P3L967_9APHY</name>
<dbReference type="Proteomes" id="UP000703269">
    <property type="component" value="Unassembled WGS sequence"/>
</dbReference>
<dbReference type="EMBL" id="BPQB01000005">
    <property type="protein sequence ID" value="GJE86921.1"/>
    <property type="molecule type" value="Genomic_DNA"/>
</dbReference>
<gene>
    <name evidence="2" type="ORF">PsYK624_030040</name>
</gene>
<feature type="compositionally biased region" description="Basic and acidic residues" evidence="1">
    <location>
        <begin position="117"/>
        <end position="127"/>
    </location>
</feature>
<proteinExistence type="predicted"/>
<reference evidence="2 3" key="1">
    <citation type="submission" date="2021-08" db="EMBL/GenBank/DDBJ databases">
        <title>Draft Genome Sequence of Phanerochaete sordida strain YK-624.</title>
        <authorList>
            <person name="Mori T."/>
            <person name="Dohra H."/>
            <person name="Suzuki T."/>
            <person name="Kawagishi H."/>
            <person name="Hirai H."/>
        </authorList>
    </citation>
    <scope>NUCLEOTIDE SEQUENCE [LARGE SCALE GENOMIC DNA]</scope>
    <source>
        <strain evidence="2 3">YK-624</strain>
    </source>
</reference>
<dbReference type="AlphaFoldDB" id="A0A9P3L967"/>
<sequence>MNSRNATNHYDRQYSGRNVRRSIESSHIDDTASIAESVIAPLPEPRLPDLDLPQSELDLTTTFESILAESIASGSAATEPETEKVNKRASNVLKLAQENEKLKEELAAMNARIEAAERKQRELRQREAALQGGTKAATDS</sequence>
<evidence type="ECO:0000313" key="3">
    <source>
        <dbReference type="Proteomes" id="UP000703269"/>
    </source>
</evidence>
<dbReference type="OrthoDB" id="3254913at2759"/>
<evidence type="ECO:0000313" key="2">
    <source>
        <dbReference type="EMBL" id="GJE86921.1"/>
    </source>
</evidence>
<feature type="region of interest" description="Disordered" evidence="1">
    <location>
        <begin position="1"/>
        <end position="26"/>
    </location>
</feature>
<keyword evidence="3" id="KW-1185">Reference proteome</keyword>
<evidence type="ECO:0000256" key="1">
    <source>
        <dbReference type="SAM" id="MobiDB-lite"/>
    </source>
</evidence>